<feature type="region of interest" description="Disordered" evidence="2">
    <location>
        <begin position="353"/>
        <end position="374"/>
    </location>
</feature>
<dbReference type="InterPro" id="IPR011658">
    <property type="entry name" value="PA14_dom"/>
</dbReference>
<keyword evidence="1" id="KW-0732">Signal</keyword>
<dbReference type="PANTHER" id="PTHR46769:SF2">
    <property type="entry name" value="FIBROCYSTIN-L ISOFORM 2 PRECURSOR-RELATED"/>
    <property type="match status" value="1"/>
</dbReference>
<reference evidence="5" key="1">
    <citation type="submission" date="2016-10" db="EMBL/GenBank/DDBJ databases">
        <authorList>
            <person name="Varghese N."/>
        </authorList>
    </citation>
    <scope>NUCLEOTIDE SEQUENCE [LARGE SCALE GENOMIC DNA]</scope>
    <source>
        <strain evidence="5">DSM 18820</strain>
    </source>
</reference>
<dbReference type="SMART" id="SM00758">
    <property type="entry name" value="PA14"/>
    <property type="match status" value="3"/>
</dbReference>
<dbReference type="Gene3D" id="2.60.120.1560">
    <property type="match status" value="3"/>
</dbReference>
<feature type="region of interest" description="Disordered" evidence="2">
    <location>
        <begin position="529"/>
        <end position="563"/>
    </location>
</feature>
<feature type="domain" description="PA14" evidence="3">
    <location>
        <begin position="379"/>
        <end position="532"/>
    </location>
</feature>
<dbReference type="InterPro" id="IPR026444">
    <property type="entry name" value="Secre_tail"/>
</dbReference>
<evidence type="ECO:0000259" key="3">
    <source>
        <dbReference type="PROSITE" id="PS51820"/>
    </source>
</evidence>
<organism evidence="4 5">
    <name type="scientific">Pontibacter akesuensis</name>
    <dbReference type="NCBI Taxonomy" id="388950"/>
    <lineage>
        <taxon>Bacteria</taxon>
        <taxon>Pseudomonadati</taxon>
        <taxon>Bacteroidota</taxon>
        <taxon>Cytophagia</taxon>
        <taxon>Cytophagales</taxon>
        <taxon>Hymenobacteraceae</taxon>
        <taxon>Pontibacter</taxon>
    </lineage>
</organism>
<evidence type="ECO:0000256" key="1">
    <source>
        <dbReference type="ARBA" id="ARBA00022729"/>
    </source>
</evidence>
<feature type="domain" description="PA14" evidence="3">
    <location>
        <begin position="562"/>
        <end position="714"/>
    </location>
</feature>
<dbReference type="PANTHER" id="PTHR46769">
    <property type="entry name" value="POLYCYSTIC KIDNEY AND HEPATIC DISEASE 1 (AUTOSOMAL RECESSIVE)-LIKE 1"/>
    <property type="match status" value="1"/>
</dbReference>
<evidence type="ECO:0000256" key="2">
    <source>
        <dbReference type="SAM" id="MobiDB-lite"/>
    </source>
</evidence>
<evidence type="ECO:0000313" key="5">
    <source>
        <dbReference type="Proteomes" id="UP000182491"/>
    </source>
</evidence>
<feature type="domain" description="PA14" evidence="3">
    <location>
        <begin position="732"/>
        <end position="884"/>
    </location>
</feature>
<accession>A0A1I7KJ00</accession>
<dbReference type="Pfam" id="PF07691">
    <property type="entry name" value="PA14"/>
    <property type="match status" value="3"/>
</dbReference>
<sequence length="993" mass="106671">GTYTGHWESRDSNVSAVEVQTSEPVLILNSSIRAAGRMIRSAGHGANITVRNTSGYGIAPTPYADYKKPRNFVAVDEFRNIVVENCHIEGAAGIALGGRYVGNGTPEQTVRIRFNTARNIDGRVHGGQAMVNFVGLNFRNPVPHALIAWNQVVNEPGRSLVEDNINVSNSRGTPDSPIRIHDNYIQGAYPLNPTSSTYSGGGIIMDSWWNEGMPDPASVATAYVKVYNNQTVNLSNYNYAIAGGNNIEITGNRAVTSALLPDGTPVSTHNIGFYGYDYYKKGVTHSNAIHANTTGLMGTLAHQRNDAPYLPDGTVAFHSNATLPPGTITREHEKHEYQLWLQKLNSNNIKIGPGSTASVEPAPAPAPSPEQPIAGTTLAATGKITREYWDDTKSNGKISDIPLTQKPSSITELTAFEAPSNVGTTYGQRIKGYITAPETGLYTFWIAGDDHAELFLSTSEDANGKVKIAFVSGWTNSRDWTKYASQKSAQIKLEAGKRYYIEALHLQNWGGDNMAVAWQLPSGAKEAPIAGKRLSPAGSTAPAPTAPAETAPAPAPAPTAAGTTGKISREFWANNLGGSTSDIPLSTQPSSISELSSFEAPSNVANNYGQRIRGYITAPETGLYTFWIAGDDNAELFLSTSEDAARKTKIASVSGWTNPREWTKYSTQQSVQVKLEAGKRYYIEALHKENGGGDNLAVAWQLPSGVKEAPIAGNRLSTIGSTAPAPTTTPVVATGKITRDFWSNQFGGSISNIPLSTKPTSTTELTTFEVPSNVADNYGQRIRGYITAPETGLYTFWIAGDDNAELFLSTSSDAAGKVKIASVSGWTNPREWTKYGTQQSVQVKLEAGKQYYIEALHKEDGGGDNMAVAWQLPSGAKEAPIAGNRLSPIGALEGITAMQISKVADETDAFFAKATAYPNPFRDMVTLTLGTAEVELAQVVIVDQTGREVHKEANPKLVNNELSMNLSDLKSGLYILKYTDKAGKTSSLKIVKE</sequence>
<dbReference type="Pfam" id="PF18962">
    <property type="entry name" value="Por_Secre_tail"/>
    <property type="match status" value="1"/>
</dbReference>
<dbReference type="InterPro" id="IPR037524">
    <property type="entry name" value="PA14/GLEYA"/>
</dbReference>
<dbReference type="SUPFAM" id="SSF56988">
    <property type="entry name" value="Anthrax protective antigen"/>
    <property type="match status" value="3"/>
</dbReference>
<dbReference type="InterPro" id="IPR052387">
    <property type="entry name" value="Fibrocystin"/>
</dbReference>
<dbReference type="Proteomes" id="UP000182491">
    <property type="component" value="Unassembled WGS sequence"/>
</dbReference>
<dbReference type="PROSITE" id="PS51820">
    <property type="entry name" value="PA14"/>
    <property type="match status" value="3"/>
</dbReference>
<dbReference type="AlphaFoldDB" id="A0A1I7KJ00"/>
<feature type="compositionally biased region" description="Low complexity" evidence="2">
    <location>
        <begin position="536"/>
        <end position="563"/>
    </location>
</feature>
<protein>
    <submittedName>
        <fullName evidence="4">Por secretion system C-terminal sorting domain-containing protein</fullName>
    </submittedName>
</protein>
<keyword evidence="5" id="KW-1185">Reference proteome</keyword>
<feature type="non-terminal residue" evidence="4">
    <location>
        <position position="1"/>
    </location>
</feature>
<dbReference type="STRING" id="388950.GCA_001611675_03134"/>
<dbReference type="NCBIfam" id="TIGR04183">
    <property type="entry name" value="Por_Secre_tail"/>
    <property type="match status" value="1"/>
</dbReference>
<proteinExistence type="predicted"/>
<dbReference type="RefSeq" id="WP_074937271.1">
    <property type="nucleotide sequence ID" value="NZ_FPCA01000005.1"/>
</dbReference>
<dbReference type="EMBL" id="FPCA01000005">
    <property type="protein sequence ID" value="SFU97415.1"/>
    <property type="molecule type" value="Genomic_DNA"/>
</dbReference>
<gene>
    <name evidence="4" type="ORF">SAMN04487941_3798</name>
</gene>
<evidence type="ECO:0000313" key="4">
    <source>
        <dbReference type="EMBL" id="SFU97415.1"/>
    </source>
</evidence>
<name>A0A1I7KJ00_9BACT</name>
<dbReference type="SUPFAM" id="SSF51126">
    <property type="entry name" value="Pectin lyase-like"/>
    <property type="match status" value="1"/>
</dbReference>
<dbReference type="InterPro" id="IPR011050">
    <property type="entry name" value="Pectin_lyase_fold/virulence"/>
</dbReference>